<organism evidence="1 2">
    <name type="scientific">Dorcoceras hygrometricum</name>
    <dbReference type="NCBI Taxonomy" id="472368"/>
    <lineage>
        <taxon>Eukaryota</taxon>
        <taxon>Viridiplantae</taxon>
        <taxon>Streptophyta</taxon>
        <taxon>Embryophyta</taxon>
        <taxon>Tracheophyta</taxon>
        <taxon>Spermatophyta</taxon>
        <taxon>Magnoliopsida</taxon>
        <taxon>eudicotyledons</taxon>
        <taxon>Gunneridae</taxon>
        <taxon>Pentapetalae</taxon>
        <taxon>asterids</taxon>
        <taxon>lamiids</taxon>
        <taxon>Lamiales</taxon>
        <taxon>Gesneriaceae</taxon>
        <taxon>Didymocarpoideae</taxon>
        <taxon>Trichosporeae</taxon>
        <taxon>Loxocarpinae</taxon>
        <taxon>Dorcoceras</taxon>
    </lineage>
</organism>
<evidence type="ECO:0000313" key="1">
    <source>
        <dbReference type="EMBL" id="KZV19867.1"/>
    </source>
</evidence>
<evidence type="ECO:0000313" key="2">
    <source>
        <dbReference type="Proteomes" id="UP000250235"/>
    </source>
</evidence>
<protein>
    <submittedName>
        <fullName evidence="1">Uncharacterized protein</fullName>
    </submittedName>
</protein>
<gene>
    <name evidence="1" type="ORF">F511_29940</name>
</gene>
<keyword evidence="2" id="KW-1185">Reference proteome</keyword>
<dbReference type="AlphaFoldDB" id="A0A2Z7ADN9"/>
<dbReference type="Proteomes" id="UP000250235">
    <property type="component" value="Unassembled WGS sequence"/>
</dbReference>
<reference evidence="1 2" key="1">
    <citation type="journal article" date="2015" name="Proc. Natl. Acad. Sci. U.S.A.">
        <title>The resurrection genome of Boea hygrometrica: A blueprint for survival of dehydration.</title>
        <authorList>
            <person name="Xiao L."/>
            <person name="Yang G."/>
            <person name="Zhang L."/>
            <person name="Yang X."/>
            <person name="Zhao S."/>
            <person name="Ji Z."/>
            <person name="Zhou Q."/>
            <person name="Hu M."/>
            <person name="Wang Y."/>
            <person name="Chen M."/>
            <person name="Xu Y."/>
            <person name="Jin H."/>
            <person name="Xiao X."/>
            <person name="Hu G."/>
            <person name="Bao F."/>
            <person name="Hu Y."/>
            <person name="Wan P."/>
            <person name="Li L."/>
            <person name="Deng X."/>
            <person name="Kuang T."/>
            <person name="Xiang C."/>
            <person name="Zhu J.K."/>
            <person name="Oliver M.J."/>
            <person name="He Y."/>
        </authorList>
    </citation>
    <scope>NUCLEOTIDE SEQUENCE [LARGE SCALE GENOMIC DNA]</scope>
    <source>
        <strain evidence="2">cv. XS01</strain>
    </source>
</reference>
<name>A0A2Z7ADN9_9LAMI</name>
<proteinExistence type="predicted"/>
<accession>A0A2Z7ADN9</accession>
<sequence length="316" mass="34909">MLPASAATEFPNDWLDQTMSYQLIQMTSFAMHPRLVDYITVALVWMHCSFLVVILRRSTCWFSSLQRASAESLARRQNAVVSTYVNDIVLLSLTPSTICWLHCSSLLIDLPVRRRFSLASGSSIDWFHCSFFSLQRASAESLARRQNAVVSTYVNDIILLSLTPSTICWLHCSSLLIDLPVRRRFSLASGSSIDCFLFASKPACAPADLSSSADCDDFTTDVIIADSDLCASSQLLIVMTSSLLLIASSRIYADVITADTRFLFASIQQLISSTSEHCSLLLKCSSSILLQQTSQFLFQLVHLFSLALAAGCHRSS</sequence>
<dbReference type="EMBL" id="KV016270">
    <property type="protein sequence ID" value="KZV19867.1"/>
    <property type="molecule type" value="Genomic_DNA"/>
</dbReference>